<evidence type="ECO:0000313" key="2">
    <source>
        <dbReference type="EMBL" id="TDO21439.1"/>
    </source>
</evidence>
<evidence type="ECO:0000256" key="1">
    <source>
        <dbReference type="SAM" id="SignalP"/>
    </source>
</evidence>
<gene>
    <name evidence="2" type="ORF">CLV32_2544</name>
</gene>
<organism evidence="2 3">
    <name type="scientific">Pedobacter duraquae</name>
    <dbReference type="NCBI Taxonomy" id="425511"/>
    <lineage>
        <taxon>Bacteria</taxon>
        <taxon>Pseudomonadati</taxon>
        <taxon>Bacteroidota</taxon>
        <taxon>Sphingobacteriia</taxon>
        <taxon>Sphingobacteriales</taxon>
        <taxon>Sphingobacteriaceae</taxon>
        <taxon>Pedobacter</taxon>
    </lineage>
</organism>
<dbReference type="Proteomes" id="UP000295499">
    <property type="component" value="Unassembled WGS sequence"/>
</dbReference>
<dbReference type="RefSeq" id="WP_133555943.1">
    <property type="nucleotide sequence ID" value="NZ_SNWM01000003.1"/>
</dbReference>
<feature type="signal peptide" evidence="1">
    <location>
        <begin position="1"/>
        <end position="19"/>
    </location>
</feature>
<reference evidence="2 3" key="1">
    <citation type="submission" date="2019-03" db="EMBL/GenBank/DDBJ databases">
        <title>Genomic Encyclopedia of Archaeal and Bacterial Type Strains, Phase II (KMG-II): from individual species to whole genera.</title>
        <authorList>
            <person name="Goeker M."/>
        </authorList>
    </citation>
    <scope>NUCLEOTIDE SEQUENCE [LARGE SCALE GENOMIC DNA]</scope>
    <source>
        <strain evidence="2 3">DSM 19034</strain>
    </source>
</reference>
<comment type="caution">
    <text evidence="2">The sequence shown here is derived from an EMBL/GenBank/DDBJ whole genome shotgun (WGS) entry which is preliminary data.</text>
</comment>
<accession>A0A4V3C3B4</accession>
<sequence>MKNYLISFCLIMSSIIAFAQQKIIVDTNVVVTLPNNYLIYEDLAFREKTIKEYHFVIESMFRNSFKVDNTVIRLFNKSGERKDDILASTKRLFDYKSPPSDYDPDRTTEYLLFNGNKFLLVHYRNRNSGHFKLSCYNSDPPNLFFGDVDYVLGEKEKAKSLIIEIMKSLVFIR</sequence>
<dbReference type="AlphaFoldDB" id="A0A4V3C3B4"/>
<keyword evidence="1" id="KW-0732">Signal</keyword>
<dbReference type="EMBL" id="SNWM01000003">
    <property type="protein sequence ID" value="TDO21439.1"/>
    <property type="molecule type" value="Genomic_DNA"/>
</dbReference>
<feature type="chain" id="PRO_5020947108" evidence="1">
    <location>
        <begin position="20"/>
        <end position="173"/>
    </location>
</feature>
<evidence type="ECO:0000313" key="3">
    <source>
        <dbReference type="Proteomes" id="UP000295499"/>
    </source>
</evidence>
<keyword evidence="3" id="KW-1185">Reference proteome</keyword>
<protein>
    <submittedName>
        <fullName evidence="2">Uncharacterized protein</fullName>
    </submittedName>
</protein>
<name>A0A4V3C3B4_9SPHI</name>
<proteinExistence type="predicted"/>